<evidence type="ECO:0000313" key="3">
    <source>
        <dbReference type="Proteomes" id="UP000650524"/>
    </source>
</evidence>
<feature type="domain" description="PEP-utilising enzyme mobile" evidence="1">
    <location>
        <begin position="488"/>
        <end position="558"/>
    </location>
</feature>
<protein>
    <recommendedName>
        <fullName evidence="1">PEP-utilising enzyme mobile domain-containing protein</fullName>
    </recommendedName>
</protein>
<dbReference type="GO" id="GO:0016772">
    <property type="term" value="F:transferase activity, transferring phosphorus-containing groups"/>
    <property type="evidence" value="ECO:0007669"/>
    <property type="project" value="InterPro"/>
</dbReference>
<dbReference type="EMBL" id="JACNJD010000219">
    <property type="protein sequence ID" value="MBC8177596.1"/>
    <property type="molecule type" value="Genomic_DNA"/>
</dbReference>
<accession>A0A8J6N030</accession>
<dbReference type="Gene3D" id="3.50.30.10">
    <property type="entry name" value="Phosphohistidine domain"/>
    <property type="match status" value="1"/>
</dbReference>
<dbReference type="PANTHER" id="PTHR43615:SF1">
    <property type="entry name" value="PPDK_N DOMAIN-CONTAINING PROTEIN"/>
    <property type="match status" value="1"/>
</dbReference>
<organism evidence="2 3">
    <name type="scientific">Candidatus Desulfacyla euxinica</name>
    <dbReference type="NCBI Taxonomy" id="2841693"/>
    <lineage>
        <taxon>Bacteria</taxon>
        <taxon>Deltaproteobacteria</taxon>
        <taxon>Candidatus Desulfacyla</taxon>
    </lineage>
</organism>
<name>A0A8J6N030_9DELT</name>
<comment type="caution">
    <text evidence="2">The sequence shown here is derived from an EMBL/GenBank/DDBJ whole genome shotgun (WGS) entry which is preliminary data.</text>
</comment>
<evidence type="ECO:0000313" key="2">
    <source>
        <dbReference type="EMBL" id="MBC8177596.1"/>
    </source>
</evidence>
<proteinExistence type="predicted"/>
<dbReference type="PANTHER" id="PTHR43615">
    <property type="entry name" value="PHOSPHOENOLPYRUVATE SYNTHASE-RELATED"/>
    <property type="match status" value="1"/>
</dbReference>
<dbReference type="Pfam" id="PF00391">
    <property type="entry name" value="PEP-utilizers"/>
    <property type="match status" value="1"/>
</dbReference>
<gene>
    <name evidence="2" type="ORF">H8E19_09340</name>
</gene>
<dbReference type="AlphaFoldDB" id="A0A8J6N030"/>
<evidence type="ECO:0000259" key="1">
    <source>
        <dbReference type="Pfam" id="PF00391"/>
    </source>
</evidence>
<dbReference type="InterPro" id="IPR008279">
    <property type="entry name" value="PEP-util_enz_mobile_dom"/>
</dbReference>
<dbReference type="Proteomes" id="UP000650524">
    <property type="component" value="Unassembled WGS sequence"/>
</dbReference>
<dbReference type="InterPro" id="IPR051549">
    <property type="entry name" value="PEP_Utilizing_Enz"/>
</dbReference>
<reference evidence="2 3" key="1">
    <citation type="submission" date="2020-08" db="EMBL/GenBank/DDBJ databases">
        <title>Bridging the membrane lipid divide: bacteria of the FCB group superphylum have the potential to synthesize archaeal ether lipids.</title>
        <authorList>
            <person name="Villanueva L."/>
            <person name="Von Meijenfeldt F.A.B."/>
            <person name="Westbye A.B."/>
            <person name="Yadav S."/>
            <person name="Hopmans E.C."/>
            <person name="Dutilh B.E."/>
            <person name="Sinninghe Damste J.S."/>
        </authorList>
    </citation>
    <scope>NUCLEOTIDE SEQUENCE [LARGE SCALE GENOMIC DNA]</scope>
    <source>
        <strain evidence="2">NIOZ-UU27</strain>
    </source>
</reference>
<dbReference type="InterPro" id="IPR036637">
    <property type="entry name" value="Phosphohistidine_dom_sf"/>
</dbReference>
<dbReference type="SUPFAM" id="SSF52009">
    <property type="entry name" value="Phosphohistidine domain"/>
    <property type="match status" value="1"/>
</dbReference>
<sequence>MLDRSISSLRTLRPETDFDKSIFWFRDDLHQPYAISPMGMTTIQAHHAWGYHVAAETTNLPPSKGGHVKIYKGRVYIGFALIDDPEEIGRREPEFGKLIEYCIDHWDEYYQTLIQEVISNLDTLNGVDPDKFILPHLTDHLKRAERLNRRNWEIHFMLMYPADAVYFTFEDYCLKHGLEEKDFVLMLRGFESIATQTDEELWGLAKYADGCGLKDVILDTPAEGILETLSANPDARPWLEKFHRFISIYGNRVVAAHLDVTTPTWKEDPTPALDTIKGYYSRMDSGWSFSASRKGVKEEREEAIQNFESKLKDEEDRKTFRRLLKAAQGVYAFQEDHGFYIDQGSTAALRNATIACGKRLYRRNLIENIEDVNYLTFHELTELMQALVYNETVAKYHYGAMIPNLIRERQADCKRAGADSDAPLTFGNIPDKMTDPIGTKVFGIIDDILHPKGEKTVEERLEGFPGAPGIVEGPARVVLEYQDFQKVQAGEILVCPYTGTAWTPLFIKIGGVVTDTGGMLTHAAIAAREYNIPAVVGTWNATNSINDGDIIRIDGNVGVVEVLERVKAN</sequence>